<name>A0ABT2QA54_9EURY</name>
<dbReference type="InterPro" id="IPR036061">
    <property type="entry name" value="CheW-like_dom_sf"/>
</dbReference>
<gene>
    <name evidence="2" type="ORF">OB955_03475</name>
</gene>
<evidence type="ECO:0000256" key="1">
    <source>
        <dbReference type="SAM" id="MobiDB-lite"/>
    </source>
</evidence>
<proteinExistence type="predicted"/>
<dbReference type="RefSeq" id="WP_338006959.1">
    <property type="nucleotide sequence ID" value="NZ_JAOPKB010000001.1"/>
</dbReference>
<feature type="compositionally biased region" description="Basic and acidic residues" evidence="1">
    <location>
        <begin position="39"/>
        <end position="53"/>
    </location>
</feature>
<evidence type="ECO:0000313" key="3">
    <source>
        <dbReference type="Proteomes" id="UP001320972"/>
    </source>
</evidence>
<dbReference type="EMBL" id="JAOPKB010000001">
    <property type="protein sequence ID" value="MCU4971798.1"/>
    <property type="molecule type" value="Genomic_DNA"/>
</dbReference>
<protein>
    <submittedName>
        <fullName evidence="2">Chemotaxis protein CheW</fullName>
    </submittedName>
</protein>
<reference evidence="2 3" key="1">
    <citation type="submission" date="2022-09" db="EMBL/GenBank/DDBJ databases">
        <title>Enrichment on poylsaccharides allowed isolation of novel metabolic and taxonomic groups of Haloarchaea.</title>
        <authorList>
            <person name="Sorokin D.Y."/>
            <person name="Elcheninov A.G."/>
            <person name="Khizhniak T.V."/>
            <person name="Kolganova T.V."/>
            <person name="Kublanov I.V."/>
        </authorList>
    </citation>
    <scope>NUCLEOTIDE SEQUENCE [LARGE SCALE GENOMIC DNA]</scope>
    <source>
        <strain evidence="2 3">AArc-m2/3/4</strain>
    </source>
</reference>
<organism evidence="2 3">
    <name type="scientific">Natronoglomus mannanivorans</name>
    <dbReference type="NCBI Taxonomy" id="2979990"/>
    <lineage>
        <taxon>Archaea</taxon>
        <taxon>Methanobacteriati</taxon>
        <taxon>Methanobacteriota</taxon>
        <taxon>Stenosarchaea group</taxon>
        <taxon>Halobacteria</taxon>
        <taxon>Halobacteriales</taxon>
        <taxon>Natrialbaceae</taxon>
        <taxon>Natronoglomus</taxon>
    </lineage>
</organism>
<dbReference type="Proteomes" id="UP001320972">
    <property type="component" value="Unassembled WGS sequence"/>
</dbReference>
<keyword evidence="3" id="KW-1185">Reference proteome</keyword>
<evidence type="ECO:0000313" key="2">
    <source>
        <dbReference type="EMBL" id="MCU4971798.1"/>
    </source>
</evidence>
<sequence>MTAVPDPDPDTESETPADSTPKPESESESESESQPKSGLDTDTRQPSPDDRTRTRTQSRTRILPFESQGTAYCIDTQRVSRVLGVTLDGSLQAATDPWYAGEVSFESQWKQTDADSETRQVRVVDLARVLSSPTAPLERPSDAKLLVFETTDDDERHYGWLVDDVDVTAAVGEEELVPTRTSHQFVTGRIDYDGTTLVWLDDRALND</sequence>
<dbReference type="SUPFAM" id="SSF50341">
    <property type="entry name" value="CheW-like"/>
    <property type="match status" value="1"/>
</dbReference>
<accession>A0ABT2QA54</accession>
<feature type="region of interest" description="Disordered" evidence="1">
    <location>
        <begin position="1"/>
        <end position="63"/>
    </location>
</feature>
<comment type="caution">
    <text evidence="2">The sequence shown here is derived from an EMBL/GenBank/DDBJ whole genome shotgun (WGS) entry which is preliminary data.</text>
</comment>